<evidence type="ECO:0000313" key="8">
    <source>
        <dbReference type="Proteomes" id="UP000440578"/>
    </source>
</evidence>
<feature type="compositionally biased region" description="Low complexity" evidence="5">
    <location>
        <begin position="127"/>
        <end position="137"/>
    </location>
</feature>
<gene>
    <name evidence="7" type="ORF">FJT64_003267</name>
</gene>
<keyword evidence="2 6" id="KW-0812">Transmembrane</keyword>
<keyword evidence="4 6" id="KW-0472">Membrane</keyword>
<evidence type="ECO:0000256" key="1">
    <source>
        <dbReference type="ARBA" id="ARBA00004370"/>
    </source>
</evidence>
<comment type="subcellular location">
    <subcellularLocation>
        <location evidence="1">Membrane</location>
    </subcellularLocation>
</comment>
<dbReference type="Proteomes" id="UP000440578">
    <property type="component" value="Unassembled WGS sequence"/>
</dbReference>
<evidence type="ECO:0000256" key="3">
    <source>
        <dbReference type="ARBA" id="ARBA00022989"/>
    </source>
</evidence>
<name>A0A6A4WFF8_AMPAM</name>
<dbReference type="EMBL" id="VIIS01001237">
    <property type="protein sequence ID" value="KAF0300758.1"/>
    <property type="molecule type" value="Genomic_DNA"/>
</dbReference>
<proteinExistence type="predicted"/>
<accession>A0A6A4WFF8</accession>
<evidence type="ECO:0000256" key="4">
    <source>
        <dbReference type="ARBA" id="ARBA00023136"/>
    </source>
</evidence>
<evidence type="ECO:0000256" key="2">
    <source>
        <dbReference type="ARBA" id="ARBA00022692"/>
    </source>
</evidence>
<evidence type="ECO:0000256" key="6">
    <source>
        <dbReference type="SAM" id="Phobius"/>
    </source>
</evidence>
<comment type="caution">
    <text evidence="7">The sequence shown here is derived from an EMBL/GenBank/DDBJ whole genome shotgun (WGS) entry which is preliminary data.</text>
</comment>
<feature type="region of interest" description="Disordered" evidence="5">
    <location>
        <begin position="93"/>
        <end position="193"/>
    </location>
</feature>
<dbReference type="InterPro" id="IPR026910">
    <property type="entry name" value="Shisa"/>
</dbReference>
<keyword evidence="8" id="KW-1185">Reference proteome</keyword>
<dbReference type="PANTHER" id="PTHR31395">
    <property type="entry name" value="SHISA"/>
    <property type="match status" value="1"/>
</dbReference>
<sequence length="193" mass="21547">MLVWWPVTMSIAYRNRRDLDLDDFDDDDWHDRWEEFGDHLGHALSAWVWVGVVVLALVFILSLVALCYCCRRRRRGKILRAKPAGSQIPAISVTRPSTTHISENVTSTHQKTPTPPSGYPYPPPGGYPSQTTYYQHPQPAPPHPHPAPPYGPPAPPYAPAGAPVLPPPYDGYHQQPAYNPAFQPGPEDVKTPM</sequence>
<feature type="transmembrane region" description="Helical" evidence="6">
    <location>
        <begin position="46"/>
        <end position="70"/>
    </location>
</feature>
<organism evidence="7 8">
    <name type="scientific">Amphibalanus amphitrite</name>
    <name type="common">Striped barnacle</name>
    <name type="synonym">Balanus amphitrite</name>
    <dbReference type="NCBI Taxonomy" id="1232801"/>
    <lineage>
        <taxon>Eukaryota</taxon>
        <taxon>Metazoa</taxon>
        <taxon>Ecdysozoa</taxon>
        <taxon>Arthropoda</taxon>
        <taxon>Crustacea</taxon>
        <taxon>Multicrustacea</taxon>
        <taxon>Cirripedia</taxon>
        <taxon>Thoracica</taxon>
        <taxon>Thoracicalcarea</taxon>
        <taxon>Balanomorpha</taxon>
        <taxon>Balanoidea</taxon>
        <taxon>Balanidae</taxon>
        <taxon>Amphibalaninae</taxon>
        <taxon>Amphibalanus</taxon>
    </lineage>
</organism>
<dbReference type="AlphaFoldDB" id="A0A6A4WFF8"/>
<evidence type="ECO:0000313" key="7">
    <source>
        <dbReference type="EMBL" id="KAF0300758.1"/>
    </source>
</evidence>
<dbReference type="GO" id="GO:0016020">
    <property type="term" value="C:membrane"/>
    <property type="evidence" value="ECO:0007669"/>
    <property type="project" value="UniProtKB-SubCell"/>
</dbReference>
<protein>
    <submittedName>
        <fullName evidence="7">Uncharacterized protein</fullName>
    </submittedName>
</protein>
<dbReference type="PANTHER" id="PTHR31395:SF23">
    <property type="entry name" value="GEO05642P1"/>
    <property type="match status" value="1"/>
</dbReference>
<keyword evidence="3 6" id="KW-1133">Transmembrane helix</keyword>
<feature type="compositionally biased region" description="Polar residues" evidence="5">
    <location>
        <begin position="94"/>
        <end position="111"/>
    </location>
</feature>
<reference evidence="7 8" key="1">
    <citation type="submission" date="2019-07" db="EMBL/GenBank/DDBJ databases">
        <title>Draft genome assembly of a fouling barnacle, Amphibalanus amphitrite (Darwin, 1854): The first reference genome for Thecostraca.</title>
        <authorList>
            <person name="Kim W."/>
        </authorList>
    </citation>
    <scope>NUCLEOTIDE SEQUENCE [LARGE SCALE GENOMIC DNA]</scope>
    <source>
        <strain evidence="7">SNU_AA5</strain>
        <tissue evidence="7">Soma without cirri and trophi</tissue>
    </source>
</reference>
<feature type="compositionally biased region" description="Pro residues" evidence="5">
    <location>
        <begin position="113"/>
        <end position="126"/>
    </location>
</feature>
<evidence type="ECO:0000256" key="5">
    <source>
        <dbReference type="SAM" id="MobiDB-lite"/>
    </source>
</evidence>
<feature type="compositionally biased region" description="Pro residues" evidence="5">
    <location>
        <begin position="138"/>
        <end position="169"/>
    </location>
</feature>